<dbReference type="AlphaFoldDB" id="A0A2Z2KTK4"/>
<evidence type="ECO:0000313" key="1">
    <source>
        <dbReference type="EMBL" id="ASA22788.1"/>
    </source>
</evidence>
<keyword evidence="2" id="KW-1185">Reference proteome</keyword>
<name>A0A2Z2KTK4_9BACL</name>
<organism evidence="1 2">
    <name type="scientific">Paenibacillus donghaensis</name>
    <dbReference type="NCBI Taxonomy" id="414771"/>
    <lineage>
        <taxon>Bacteria</taxon>
        <taxon>Bacillati</taxon>
        <taxon>Bacillota</taxon>
        <taxon>Bacilli</taxon>
        <taxon>Bacillales</taxon>
        <taxon>Paenibacillaceae</taxon>
        <taxon>Paenibacillus</taxon>
    </lineage>
</organism>
<proteinExistence type="predicted"/>
<reference evidence="1 2" key="1">
    <citation type="submission" date="2017-06" db="EMBL/GenBank/DDBJ databases">
        <title>Complete genome sequence of Paenibacillus donghaensis KCTC 13049T isolated from East Sea sediment, South Korea.</title>
        <authorList>
            <person name="Jung B.K."/>
            <person name="Hong S.-J."/>
            <person name="Shin J.-H."/>
        </authorList>
    </citation>
    <scope>NUCLEOTIDE SEQUENCE [LARGE SCALE GENOMIC DNA]</scope>
    <source>
        <strain evidence="1 2">KCTC 13049</strain>
    </source>
</reference>
<accession>A0A2Z2KTK4</accession>
<protein>
    <submittedName>
        <fullName evidence="1">Uncharacterized protein</fullName>
    </submittedName>
</protein>
<evidence type="ECO:0000313" key="2">
    <source>
        <dbReference type="Proteomes" id="UP000249890"/>
    </source>
</evidence>
<dbReference type="KEGG" id="pdh:B9T62_19465"/>
<gene>
    <name evidence="1" type="ORF">B9T62_19465</name>
</gene>
<dbReference type="EMBL" id="CP021780">
    <property type="protein sequence ID" value="ASA22788.1"/>
    <property type="molecule type" value="Genomic_DNA"/>
</dbReference>
<sequence length="561" mass="63112">MTLSDGLYWSNGGSGVDVVPIRQGGGNLISIGFDGVSYNRKVLVFNKNQYKKYTNTWENISTNPIESDYISGNTLEQLSLIPESAWSQLTGNVELCYYTDDSTKTEAQFNIETTPFTLAEEWEDKEIKIIEYTDDPNQSESTITLETEPFSLYDELGDTVDVLYYTDDPSKTSANLNVTANYSPLDEIVGDFDVVTWTDDEDIAVGNEPTLEYGALPFEQLIIQPSDFSSYGTVKSFVASKIGDARLRFITSFDSGTTWKIYRFGKWRLINKADLLIVRKKGMSVDELNVIPEKDLIGANRLGYYLDNSIHNSAENVQLDYVKVSSLAPTQDVKFSDVAFYLLNTTATIQIALQGNKIVGTLDDTDTGRVQYRVILNGNPYYPASGDFSPLMPSPLNIRLNISEKDVVFGQDNTLKVEFQDYWGQTDFWQTTFVGTYSGIMFKDETGQFLSNSFGEILKHLDFGVVIAGQTTLEQKVIVKNQLGIQVQNLILEVQKEKLPEGVKIELSRSNFPFTPEDPLLFNMFFDENEEFEFYTRILTDIQAPPAANGEFEVRAKADPV</sequence>
<dbReference type="Proteomes" id="UP000249890">
    <property type="component" value="Chromosome"/>
</dbReference>